<dbReference type="InterPro" id="IPR005801">
    <property type="entry name" value="ADC_synthase"/>
</dbReference>
<dbReference type="Pfam" id="PF04715">
    <property type="entry name" value="Anth_synt_I_N"/>
    <property type="match status" value="1"/>
</dbReference>
<dbReference type="InterPro" id="IPR006805">
    <property type="entry name" value="Anth_synth_I_N"/>
</dbReference>
<gene>
    <name evidence="3" type="ORF">PHJA_000953000</name>
</gene>
<sequence>MEPYHNPKGIRYELVYQNPVHPRHRQDEGMGGQAFPHLKLVNKEAAAGAIAEEDKLTEHDEFPEDESEKKMEADIIEIYRKEKGDLAGFEHLRCVRAWYAKGHVVASPFKEFTHEIEAEVEFNSALKNQIGRSEHSSNRSQHPIAYLRRRPPPSTGETRAPPWISGLAHSNAFIYLGVYFLLEVKRQLVDEKRFSEASQNGSLIPLFKCIFSDHLTPVLAYRCLVKEDDREAPSFLFETVEPGYRASNVGRYSIVGAQPTMEVVAKENKVTILDHDLGTMVEKIVDDPMTIPRSISEGWRPQLIQDLPEALCGGWVGFFSYDTVWYVEKKKLPFSNAPKDDRNLADIHLGLYDDVIVFDHVDKLFTDVAPKTAENFRALCTGEKGAALKLGSHFTIKEPFLIALSKDTWLRADDHDCMSCDIVLRQGTCFGKTVTMEKAYTVGSFQVLKLEDVEPKDGEIRVKNKAIGLNFIDVYFRKGVYKLSRMYFSRTAVDFLRQFKSPTFYGGFRTTAVKIYGGRYNGEILRASMNSLRLLWLGSTQRFCAAILVARRSSGQVCFWSRLRFKPQVQSRVCPIPVHLLDRFGAQHVGGLNSYDRVVLAPEVRQGGVQAYK</sequence>
<evidence type="ECO:0000313" key="3">
    <source>
        <dbReference type="EMBL" id="GFP88093.1"/>
    </source>
</evidence>
<name>A0A830BW17_9LAMI</name>
<dbReference type="OrthoDB" id="1680390at2759"/>
<feature type="domain" description="Anthranilate synthase component I N-terminal" evidence="2">
    <location>
        <begin position="213"/>
        <end position="363"/>
    </location>
</feature>
<dbReference type="Gene3D" id="3.60.120.10">
    <property type="entry name" value="Anthranilate synthase"/>
    <property type="match status" value="1"/>
</dbReference>
<dbReference type="SUPFAM" id="SSF50129">
    <property type="entry name" value="GroES-like"/>
    <property type="match status" value="1"/>
</dbReference>
<dbReference type="AlphaFoldDB" id="A0A830BW17"/>
<reference evidence="3" key="1">
    <citation type="submission" date="2020-07" db="EMBL/GenBank/DDBJ databases">
        <title>Ethylene signaling mediates host invasion by parasitic plants.</title>
        <authorList>
            <person name="Yoshida S."/>
        </authorList>
    </citation>
    <scope>NUCLEOTIDE SEQUENCE</scope>
    <source>
        <strain evidence="3">Okayama</strain>
    </source>
</reference>
<proteinExistence type="predicted"/>
<evidence type="ECO:0000259" key="2">
    <source>
        <dbReference type="Pfam" id="PF04715"/>
    </source>
</evidence>
<accession>A0A830BW17</accession>
<organism evidence="3 4">
    <name type="scientific">Phtheirospermum japonicum</name>
    <dbReference type="NCBI Taxonomy" id="374723"/>
    <lineage>
        <taxon>Eukaryota</taxon>
        <taxon>Viridiplantae</taxon>
        <taxon>Streptophyta</taxon>
        <taxon>Embryophyta</taxon>
        <taxon>Tracheophyta</taxon>
        <taxon>Spermatophyta</taxon>
        <taxon>Magnoliopsida</taxon>
        <taxon>eudicotyledons</taxon>
        <taxon>Gunneridae</taxon>
        <taxon>Pentapetalae</taxon>
        <taxon>asterids</taxon>
        <taxon>lamiids</taxon>
        <taxon>Lamiales</taxon>
        <taxon>Orobanchaceae</taxon>
        <taxon>Orobanchaceae incertae sedis</taxon>
        <taxon>Phtheirospermum</taxon>
    </lineage>
</organism>
<dbReference type="SUPFAM" id="SSF56322">
    <property type="entry name" value="ADC synthase"/>
    <property type="match status" value="1"/>
</dbReference>
<dbReference type="EMBL" id="BMAC01000161">
    <property type="protein sequence ID" value="GFP88093.1"/>
    <property type="molecule type" value="Genomic_DNA"/>
</dbReference>
<comment type="caution">
    <text evidence="3">The sequence shown here is derived from an EMBL/GenBank/DDBJ whole genome shotgun (WGS) entry which is preliminary data.</text>
</comment>
<feature type="region of interest" description="Disordered" evidence="1">
    <location>
        <begin position="130"/>
        <end position="159"/>
    </location>
</feature>
<dbReference type="Gene3D" id="3.90.180.10">
    <property type="entry name" value="Medium-chain alcohol dehydrogenases, catalytic domain"/>
    <property type="match status" value="1"/>
</dbReference>
<keyword evidence="4" id="KW-1185">Reference proteome</keyword>
<dbReference type="SUPFAM" id="SSF50891">
    <property type="entry name" value="Cyclophilin-like"/>
    <property type="match status" value="1"/>
</dbReference>
<evidence type="ECO:0000256" key="1">
    <source>
        <dbReference type="SAM" id="MobiDB-lite"/>
    </source>
</evidence>
<dbReference type="PANTHER" id="PTHR11236">
    <property type="entry name" value="AMINOBENZOATE/ANTHRANILATE SYNTHASE"/>
    <property type="match status" value="1"/>
</dbReference>
<dbReference type="InterPro" id="IPR011032">
    <property type="entry name" value="GroES-like_sf"/>
</dbReference>
<evidence type="ECO:0000313" key="4">
    <source>
        <dbReference type="Proteomes" id="UP000653305"/>
    </source>
</evidence>
<protein>
    <submittedName>
        <fullName evidence="3">Anthranilate synthase alpha subunit 1 chloroplastic</fullName>
    </submittedName>
</protein>
<dbReference type="GO" id="GO:0000162">
    <property type="term" value="P:L-tryptophan biosynthetic process"/>
    <property type="evidence" value="ECO:0007669"/>
    <property type="project" value="TreeGrafter"/>
</dbReference>
<dbReference type="Proteomes" id="UP000653305">
    <property type="component" value="Unassembled WGS sequence"/>
</dbReference>
<dbReference type="PANTHER" id="PTHR11236:SF9">
    <property type="entry name" value="ANTHRANILATE SYNTHASE COMPONENT 1"/>
    <property type="match status" value="1"/>
</dbReference>
<dbReference type="InterPro" id="IPR029000">
    <property type="entry name" value="Cyclophilin-like_dom_sf"/>
</dbReference>
<dbReference type="InterPro" id="IPR019999">
    <property type="entry name" value="Anth_synth_I-like"/>
</dbReference>